<dbReference type="PANTHER" id="PTHR38037:SF2">
    <property type="entry name" value="ATP-DEPENDENT ZINC PROTEASE DOMAIN-CONTAINING PROTEIN-RELATED"/>
    <property type="match status" value="1"/>
</dbReference>
<dbReference type="Pfam" id="PF05618">
    <property type="entry name" value="Zn_protease"/>
    <property type="match status" value="1"/>
</dbReference>
<accession>A0A2S9WY15</accession>
<dbReference type="PANTHER" id="PTHR38037">
    <property type="entry name" value="ZN_PROTEASE DOMAIN-CONTAINING PROTEIN"/>
    <property type="match status" value="1"/>
</dbReference>
<dbReference type="EMBL" id="MQUC01000003">
    <property type="protein sequence ID" value="PRP68370.1"/>
    <property type="molecule type" value="Genomic_DNA"/>
</dbReference>
<evidence type="ECO:0000259" key="1">
    <source>
        <dbReference type="Pfam" id="PF05618"/>
    </source>
</evidence>
<evidence type="ECO:0000313" key="2">
    <source>
        <dbReference type="EMBL" id="PRP68370.1"/>
    </source>
</evidence>
<organism evidence="2 3">
    <name type="scientific">Nonlabens agnitus</name>
    <dbReference type="NCBI Taxonomy" id="870484"/>
    <lineage>
        <taxon>Bacteria</taxon>
        <taxon>Pseudomonadati</taxon>
        <taxon>Bacteroidota</taxon>
        <taxon>Flavobacteriia</taxon>
        <taxon>Flavobacteriales</taxon>
        <taxon>Flavobacteriaceae</taxon>
        <taxon>Nonlabens</taxon>
    </lineage>
</organism>
<reference evidence="2 3" key="1">
    <citation type="submission" date="2016-11" db="EMBL/GenBank/DDBJ databases">
        <title>Trade-off between light-utilization and light-protection in marine flavobacteria.</title>
        <authorList>
            <person name="Kumagai Y."/>
        </authorList>
    </citation>
    <scope>NUCLEOTIDE SEQUENCE [LARGE SCALE GENOMIC DNA]</scope>
    <source>
        <strain evidence="2 3">JCM 17109</strain>
    </source>
</reference>
<name>A0A2S9WY15_9FLAO</name>
<feature type="domain" description="Retropepsin-like aspartic endopeptidase" evidence="1">
    <location>
        <begin position="8"/>
        <end position="136"/>
    </location>
</feature>
<dbReference type="Proteomes" id="UP000239532">
    <property type="component" value="Unassembled WGS sequence"/>
</dbReference>
<sequence>MKSNKIIIGRTDKADFPKLNFENIDIKIDTGAYTSSIHCKDIEENDGVLCAIFLDESHPQFHGQKIEFNDYQITTVRSSNGMLDQRYEVQSNIRLFNRLFKISLTLNNREEMRFPVLLGRKFLSKKFIVDPELQDISFLQTNHED</sequence>
<gene>
    <name evidence="2" type="ORF">BST86_10225</name>
</gene>
<evidence type="ECO:0000313" key="3">
    <source>
        <dbReference type="Proteomes" id="UP000239532"/>
    </source>
</evidence>
<dbReference type="InterPro" id="IPR008503">
    <property type="entry name" value="Asp_endopeptidase"/>
</dbReference>
<dbReference type="InterPro" id="IPR021109">
    <property type="entry name" value="Peptidase_aspartic_dom_sf"/>
</dbReference>
<protein>
    <submittedName>
        <fullName evidence="2">Peptidase</fullName>
    </submittedName>
</protein>
<dbReference type="AlphaFoldDB" id="A0A2S9WY15"/>
<dbReference type="Gene3D" id="2.40.70.10">
    <property type="entry name" value="Acid Proteases"/>
    <property type="match status" value="1"/>
</dbReference>
<dbReference type="SUPFAM" id="SSF50630">
    <property type="entry name" value="Acid proteases"/>
    <property type="match status" value="1"/>
</dbReference>
<dbReference type="OrthoDB" id="9782977at2"/>
<proteinExistence type="predicted"/>
<keyword evidence="3" id="KW-1185">Reference proteome</keyword>
<comment type="caution">
    <text evidence="2">The sequence shown here is derived from an EMBL/GenBank/DDBJ whole genome shotgun (WGS) entry which is preliminary data.</text>
</comment>